<dbReference type="RefSeq" id="WP_184368679.1">
    <property type="nucleotide sequence ID" value="NZ_BAAAKM010000063.1"/>
</dbReference>
<gene>
    <name evidence="1" type="ORF">HNR07_005887</name>
</gene>
<name>A0A840WCK4_9ACTN</name>
<protein>
    <submittedName>
        <fullName evidence="1">Uncharacterized protein</fullName>
    </submittedName>
</protein>
<sequence>MLVTHVVLALDTAPLPWAPVGPEDDLVVVGNAPGRVSETVVVLTGQEPAQLLSGITPHSHVRPPVGVVLEGVASPHAHAVVWEQVGVLLRLLADRSPEWIRLESGYDPDDFFLSMLMLATEALYEQGTTAQLWGVVPHSGPRRVDMTGIAQSMSYLPHMEELRSFDPLGWAESEPPATMLRTLAYQPDPDGVGYRLTSRGALLRGLLLHAH</sequence>
<evidence type="ECO:0000313" key="1">
    <source>
        <dbReference type="EMBL" id="MBB5494750.1"/>
    </source>
</evidence>
<dbReference type="EMBL" id="JACHDO010000001">
    <property type="protein sequence ID" value="MBB5494750.1"/>
    <property type="molecule type" value="Genomic_DNA"/>
</dbReference>
<keyword evidence="2" id="KW-1185">Reference proteome</keyword>
<organism evidence="1 2">
    <name type="scientific">Nocardiopsis metallicus</name>
    <dbReference type="NCBI Taxonomy" id="179819"/>
    <lineage>
        <taxon>Bacteria</taxon>
        <taxon>Bacillati</taxon>
        <taxon>Actinomycetota</taxon>
        <taxon>Actinomycetes</taxon>
        <taxon>Streptosporangiales</taxon>
        <taxon>Nocardiopsidaceae</taxon>
        <taxon>Nocardiopsis</taxon>
    </lineage>
</organism>
<accession>A0A840WCK4</accession>
<proteinExistence type="predicted"/>
<reference evidence="1 2" key="1">
    <citation type="submission" date="2020-08" db="EMBL/GenBank/DDBJ databases">
        <title>Sequencing the genomes of 1000 actinobacteria strains.</title>
        <authorList>
            <person name="Klenk H.-P."/>
        </authorList>
    </citation>
    <scope>NUCLEOTIDE SEQUENCE [LARGE SCALE GENOMIC DNA]</scope>
    <source>
        <strain evidence="1 2">DSM 44598</strain>
    </source>
</reference>
<evidence type="ECO:0000313" key="2">
    <source>
        <dbReference type="Proteomes" id="UP000579647"/>
    </source>
</evidence>
<dbReference type="Proteomes" id="UP000579647">
    <property type="component" value="Unassembled WGS sequence"/>
</dbReference>
<dbReference type="AlphaFoldDB" id="A0A840WCK4"/>
<comment type="caution">
    <text evidence="1">The sequence shown here is derived from an EMBL/GenBank/DDBJ whole genome shotgun (WGS) entry which is preliminary data.</text>
</comment>